<organism evidence="1 2">
    <name type="scientific">Elstera cyanobacteriorum</name>
    <dbReference type="NCBI Taxonomy" id="2022747"/>
    <lineage>
        <taxon>Bacteria</taxon>
        <taxon>Pseudomonadati</taxon>
        <taxon>Pseudomonadota</taxon>
        <taxon>Alphaproteobacteria</taxon>
        <taxon>Rhodospirillales</taxon>
        <taxon>Rhodospirillaceae</taxon>
        <taxon>Elstera</taxon>
    </lineage>
</organism>
<evidence type="ECO:0000313" key="1">
    <source>
        <dbReference type="EMBL" id="OYQ21716.1"/>
    </source>
</evidence>
<dbReference type="InterPro" id="IPR014955">
    <property type="entry name" value="DUF1826"/>
</dbReference>
<dbReference type="RefSeq" id="WP_094406837.1">
    <property type="nucleotide sequence ID" value="NZ_BMJZ01000011.1"/>
</dbReference>
<dbReference type="Pfam" id="PF08856">
    <property type="entry name" value="DUF1826"/>
    <property type="match status" value="1"/>
</dbReference>
<dbReference type="OrthoDB" id="5342505at2"/>
<keyword evidence="2" id="KW-1185">Reference proteome</keyword>
<gene>
    <name evidence="1" type="ORF">CHR90_01035</name>
</gene>
<dbReference type="EMBL" id="NOXS01000020">
    <property type="protein sequence ID" value="OYQ21716.1"/>
    <property type="molecule type" value="Genomic_DNA"/>
</dbReference>
<dbReference type="Proteomes" id="UP000216361">
    <property type="component" value="Unassembled WGS sequence"/>
</dbReference>
<evidence type="ECO:0000313" key="2">
    <source>
        <dbReference type="Proteomes" id="UP000216361"/>
    </source>
</evidence>
<sequence length="222" mass="24271">MEMQLETLDTAIRICAVLPDIMMLRQPGIELALWLRRIPPGIEAELAQLPAESLPDGRVLVGLADLNAALDSLFLDRVTTAAVRPWLIADIAALVDQFVDLTGTTEVDVRLERITGDGCWKFHRDCVEARLLTTYRGPGTEWVFPADAPNALRDQRAYRGPIHRFPRQAVGVFKGSCAGPGSGIVHRSPPLAGQGETRLLLCLNLPSSASPERWTRSALQSG</sequence>
<proteinExistence type="predicted"/>
<protein>
    <recommendedName>
        <fullName evidence="3">DUF1826 domain-containing protein</fullName>
    </recommendedName>
</protein>
<accession>A0A255XXL5</accession>
<evidence type="ECO:0008006" key="3">
    <source>
        <dbReference type="Google" id="ProtNLM"/>
    </source>
</evidence>
<reference evidence="1 2" key="1">
    <citation type="submission" date="2017-07" db="EMBL/GenBank/DDBJ databases">
        <title>Elstera cyanobacteriorum sp. nov., a novel bacterium isolated from cyanobacterial aggregates in a eutrophic lake.</title>
        <authorList>
            <person name="Cai H."/>
        </authorList>
    </citation>
    <scope>NUCLEOTIDE SEQUENCE [LARGE SCALE GENOMIC DNA]</scope>
    <source>
        <strain evidence="1 2">TH019</strain>
    </source>
</reference>
<dbReference type="AlphaFoldDB" id="A0A255XXL5"/>
<name>A0A255XXL5_9PROT</name>
<comment type="caution">
    <text evidence="1">The sequence shown here is derived from an EMBL/GenBank/DDBJ whole genome shotgun (WGS) entry which is preliminary data.</text>
</comment>